<dbReference type="EMBL" id="RCMI01001341">
    <property type="protein sequence ID" value="KAG2886459.1"/>
    <property type="molecule type" value="Genomic_DNA"/>
</dbReference>
<dbReference type="Proteomes" id="UP000774804">
    <property type="component" value="Unassembled WGS sequence"/>
</dbReference>
<evidence type="ECO:0000313" key="3">
    <source>
        <dbReference type="Proteomes" id="UP000774804"/>
    </source>
</evidence>
<protein>
    <submittedName>
        <fullName evidence="2">Uncharacterized protein</fullName>
    </submittedName>
</protein>
<evidence type="ECO:0000313" key="2">
    <source>
        <dbReference type="EMBL" id="KAG2886459.1"/>
    </source>
</evidence>
<proteinExistence type="predicted"/>
<gene>
    <name evidence="2" type="ORF">PC115_g20675</name>
</gene>
<evidence type="ECO:0000256" key="1">
    <source>
        <dbReference type="SAM" id="SignalP"/>
    </source>
</evidence>
<feature type="chain" id="PRO_5035819139" evidence="1">
    <location>
        <begin position="21"/>
        <end position="82"/>
    </location>
</feature>
<sequence length="82" mass="8441">MKLILLAIVAAAVCLGQVSAPPPPIIPENCMGDSTRNRNCMPEKPAACLVINAGVSTEPGGCTLDDVTLWETLPAAPDRAAV</sequence>
<keyword evidence="1" id="KW-0732">Signal</keyword>
<comment type="caution">
    <text evidence="2">The sequence shown here is derived from an EMBL/GenBank/DDBJ whole genome shotgun (WGS) entry which is preliminary data.</text>
</comment>
<name>A0A8T1ATP5_9STRA</name>
<dbReference type="AlphaFoldDB" id="A0A8T1ATP5"/>
<organism evidence="2 3">
    <name type="scientific">Phytophthora cactorum</name>
    <dbReference type="NCBI Taxonomy" id="29920"/>
    <lineage>
        <taxon>Eukaryota</taxon>
        <taxon>Sar</taxon>
        <taxon>Stramenopiles</taxon>
        <taxon>Oomycota</taxon>
        <taxon>Peronosporomycetes</taxon>
        <taxon>Peronosporales</taxon>
        <taxon>Peronosporaceae</taxon>
        <taxon>Phytophthora</taxon>
    </lineage>
</organism>
<accession>A0A8T1ATP5</accession>
<reference evidence="2" key="1">
    <citation type="submission" date="2018-10" db="EMBL/GenBank/DDBJ databases">
        <title>Effector identification in a new, highly contiguous assembly of the strawberry crown rot pathogen Phytophthora cactorum.</title>
        <authorList>
            <person name="Armitage A.D."/>
            <person name="Nellist C.F."/>
            <person name="Bates H."/>
            <person name="Vickerstaff R.J."/>
            <person name="Harrison R.J."/>
        </authorList>
    </citation>
    <scope>NUCLEOTIDE SEQUENCE</scope>
    <source>
        <strain evidence="2">4032</strain>
    </source>
</reference>
<feature type="signal peptide" evidence="1">
    <location>
        <begin position="1"/>
        <end position="20"/>
    </location>
</feature>